<comment type="caution">
    <text evidence="2">The sequence shown here is derived from an EMBL/GenBank/DDBJ whole genome shotgun (WGS) entry which is preliminary data.</text>
</comment>
<keyword evidence="1" id="KW-0472">Membrane</keyword>
<reference evidence="2 3" key="1">
    <citation type="journal article" date="2017" name="Int. J. Syst. Evol. Microbiol.">
        <title>Ramlibacter alkalitolerans sp. nov., alkali-tolerant bacterium isolated from soil of ginseng.</title>
        <authorList>
            <person name="Lee D.H."/>
            <person name="Cha C.J."/>
        </authorList>
    </citation>
    <scope>NUCLEOTIDE SEQUENCE [LARGE SCALE GENOMIC DNA]</scope>
    <source>
        <strain evidence="2 3">KACC 19305</strain>
    </source>
</reference>
<name>A0ABS1JWX5_9BURK</name>
<dbReference type="RefSeq" id="WP_201692644.1">
    <property type="nucleotide sequence ID" value="NZ_JAEQND010000015.1"/>
</dbReference>
<evidence type="ECO:0000313" key="2">
    <source>
        <dbReference type="EMBL" id="MBL0428010.1"/>
    </source>
</evidence>
<dbReference type="Pfam" id="PF19540">
    <property type="entry name" value="DUF6064"/>
    <property type="match status" value="1"/>
</dbReference>
<evidence type="ECO:0008006" key="4">
    <source>
        <dbReference type="Google" id="ProtNLM"/>
    </source>
</evidence>
<dbReference type="InterPro" id="IPR045708">
    <property type="entry name" value="DUF6064"/>
</dbReference>
<protein>
    <recommendedName>
        <fullName evidence="4">MFS transporter permease</fullName>
    </recommendedName>
</protein>
<feature type="transmembrane region" description="Helical" evidence="1">
    <location>
        <begin position="30"/>
        <end position="49"/>
    </location>
</feature>
<proteinExistence type="predicted"/>
<keyword evidence="3" id="KW-1185">Reference proteome</keyword>
<organism evidence="2 3">
    <name type="scientific">Ramlibacter alkalitolerans</name>
    <dbReference type="NCBI Taxonomy" id="2039631"/>
    <lineage>
        <taxon>Bacteria</taxon>
        <taxon>Pseudomonadati</taxon>
        <taxon>Pseudomonadota</taxon>
        <taxon>Betaproteobacteria</taxon>
        <taxon>Burkholderiales</taxon>
        <taxon>Comamonadaceae</taxon>
        <taxon>Ramlibacter</taxon>
    </lineage>
</organism>
<feature type="transmembrane region" description="Helical" evidence="1">
    <location>
        <begin position="175"/>
        <end position="195"/>
    </location>
</feature>
<dbReference type="Proteomes" id="UP000622707">
    <property type="component" value="Unassembled WGS sequence"/>
</dbReference>
<feature type="transmembrane region" description="Helical" evidence="1">
    <location>
        <begin position="61"/>
        <end position="80"/>
    </location>
</feature>
<feature type="transmembrane region" description="Helical" evidence="1">
    <location>
        <begin position="121"/>
        <end position="142"/>
    </location>
</feature>
<keyword evidence="1" id="KW-0812">Transmembrane</keyword>
<sequence length="197" mass="21178">MPEWWTYGLSDFLMFSPPVYWRLVARYNAAWWPAQGLAVAGMLALALLLRGGSVTGGRRALALLALAWAWVAWAFYWRLYAEIFLAAPWLAGACAVEALLLLAAAAMPVKSGVLPAPGAPCWILLAAALCYPLLAPLTGHAWSEAEVAGFMPDPTALATAGVLAGLRPWPQWSRWLLAVVPAVSLLLGAATRWLIAQ</sequence>
<keyword evidence="1" id="KW-1133">Transmembrane helix</keyword>
<gene>
    <name evidence="2" type="ORF">JI746_23085</name>
</gene>
<dbReference type="EMBL" id="JAEQND010000015">
    <property type="protein sequence ID" value="MBL0428010.1"/>
    <property type="molecule type" value="Genomic_DNA"/>
</dbReference>
<evidence type="ECO:0000313" key="3">
    <source>
        <dbReference type="Proteomes" id="UP000622707"/>
    </source>
</evidence>
<accession>A0ABS1JWX5</accession>
<evidence type="ECO:0000256" key="1">
    <source>
        <dbReference type="SAM" id="Phobius"/>
    </source>
</evidence>
<feature type="transmembrane region" description="Helical" evidence="1">
    <location>
        <begin position="86"/>
        <end position="109"/>
    </location>
</feature>